<name>A0ABR0B9I8_9CRUS</name>
<feature type="non-terminal residue" evidence="2">
    <location>
        <position position="56"/>
    </location>
</feature>
<keyword evidence="3" id="KW-1185">Reference proteome</keyword>
<protein>
    <submittedName>
        <fullName evidence="2">Uncharacterized protein</fullName>
    </submittedName>
</protein>
<dbReference type="Proteomes" id="UP001234178">
    <property type="component" value="Unassembled WGS sequence"/>
</dbReference>
<feature type="region of interest" description="Disordered" evidence="1">
    <location>
        <begin position="18"/>
        <end position="56"/>
    </location>
</feature>
<organism evidence="2 3">
    <name type="scientific">Daphnia magna</name>
    <dbReference type="NCBI Taxonomy" id="35525"/>
    <lineage>
        <taxon>Eukaryota</taxon>
        <taxon>Metazoa</taxon>
        <taxon>Ecdysozoa</taxon>
        <taxon>Arthropoda</taxon>
        <taxon>Crustacea</taxon>
        <taxon>Branchiopoda</taxon>
        <taxon>Diplostraca</taxon>
        <taxon>Cladocera</taxon>
        <taxon>Anomopoda</taxon>
        <taxon>Daphniidae</taxon>
        <taxon>Daphnia</taxon>
    </lineage>
</organism>
<proteinExistence type="predicted"/>
<comment type="caution">
    <text evidence="2">The sequence shown here is derived from an EMBL/GenBank/DDBJ whole genome shotgun (WGS) entry which is preliminary data.</text>
</comment>
<dbReference type="EMBL" id="JAOYFB010000041">
    <property type="protein sequence ID" value="KAK4045249.1"/>
    <property type="molecule type" value="Genomic_DNA"/>
</dbReference>
<accession>A0ABR0B9I8</accession>
<evidence type="ECO:0000313" key="2">
    <source>
        <dbReference type="EMBL" id="KAK4045249.1"/>
    </source>
</evidence>
<reference evidence="2 3" key="1">
    <citation type="journal article" date="2023" name="Nucleic Acids Res.">
        <title>The hologenome of Daphnia magna reveals possible DNA methylation and microbiome-mediated evolution of the host genome.</title>
        <authorList>
            <person name="Chaturvedi A."/>
            <person name="Li X."/>
            <person name="Dhandapani V."/>
            <person name="Marshall H."/>
            <person name="Kissane S."/>
            <person name="Cuenca-Cambronero M."/>
            <person name="Asole G."/>
            <person name="Calvet F."/>
            <person name="Ruiz-Romero M."/>
            <person name="Marangio P."/>
            <person name="Guigo R."/>
            <person name="Rago D."/>
            <person name="Mirbahai L."/>
            <person name="Eastwood N."/>
            <person name="Colbourne J.K."/>
            <person name="Zhou J."/>
            <person name="Mallon E."/>
            <person name="Orsini L."/>
        </authorList>
    </citation>
    <scope>NUCLEOTIDE SEQUENCE [LARGE SCALE GENOMIC DNA]</scope>
    <source>
        <strain evidence="2">LRV0_1</strain>
    </source>
</reference>
<evidence type="ECO:0000313" key="3">
    <source>
        <dbReference type="Proteomes" id="UP001234178"/>
    </source>
</evidence>
<evidence type="ECO:0000256" key="1">
    <source>
        <dbReference type="SAM" id="MobiDB-lite"/>
    </source>
</evidence>
<gene>
    <name evidence="2" type="ORF">OUZ56_032658</name>
</gene>
<sequence length="56" mass="6515">MRMSDDERPFLRLCRAMLAPAEGTNGRHEKKARWEGTETSRRRKAPRLPTLRSSTC</sequence>